<dbReference type="SUPFAM" id="SSF55486">
    <property type="entry name" value="Metalloproteases ('zincins'), catalytic domain"/>
    <property type="match status" value="1"/>
</dbReference>
<dbReference type="PANTHER" id="PTHR37016:SF3">
    <property type="entry name" value="NEUTRAL PROTEASE 2-RELATED"/>
    <property type="match status" value="1"/>
</dbReference>
<evidence type="ECO:0000256" key="6">
    <source>
        <dbReference type="ARBA" id="ARBA00022723"/>
    </source>
</evidence>
<dbReference type="InterPro" id="IPR001384">
    <property type="entry name" value="Peptidase_M35"/>
</dbReference>
<keyword evidence="6 13" id="KW-0479">Metal-binding</keyword>
<evidence type="ECO:0000256" key="7">
    <source>
        <dbReference type="ARBA" id="ARBA00022729"/>
    </source>
</evidence>
<dbReference type="GO" id="GO:0004222">
    <property type="term" value="F:metalloendopeptidase activity"/>
    <property type="evidence" value="ECO:0007669"/>
    <property type="project" value="InterPro"/>
</dbReference>
<keyword evidence="11" id="KW-0865">Zymogen</keyword>
<dbReference type="InterPro" id="IPR050414">
    <property type="entry name" value="Fungal_M35_metalloproteases"/>
</dbReference>
<feature type="binding site" evidence="13">
    <location>
        <position position="329"/>
    </location>
    <ligand>
        <name>Zn(2+)</name>
        <dbReference type="ChEBI" id="CHEBI:29105"/>
        <note>catalytic</note>
    </ligand>
</feature>
<dbReference type="CDD" id="cd11008">
    <property type="entry name" value="M35_deuterolysin_like"/>
    <property type="match status" value="1"/>
</dbReference>
<dbReference type="AlphaFoldDB" id="A0A179HG85"/>
<comment type="catalytic activity">
    <reaction evidence="1">
        <text>Preferential cleavage of bonds with hydrophobic residues in P1'. Also 3-Asn-|-Gln-4 and 8-Gly-|-Ser-9 bonds in insulin B chain.</text>
        <dbReference type="EC" id="3.4.24.39"/>
    </reaction>
</comment>
<organism evidence="15 16">
    <name type="scientific">Purpureocillium lilacinum</name>
    <name type="common">Paecilomyces lilacinus</name>
    <dbReference type="NCBI Taxonomy" id="33203"/>
    <lineage>
        <taxon>Eukaryota</taxon>
        <taxon>Fungi</taxon>
        <taxon>Dikarya</taxon>
        <taxon>Ascomycota</taxon>
        <taxon>Pezizomycotina</taxon>
        <taxon>Sordariomycetes</taxon>
        <taxon>Hypocreomycetidae</taxon>
        <taxon>Hypocreales</taxon>
        <taxon>Ophiocordycipitaceae</taxon>
        <taxon>Purpureocillium</taxon>
    </lineage>
</organism>
<dbReference type="EMBL" id="LSBI01000005">
    <property type="protein sequence ID" value="OAQ89416.1"/>
    <property type="molecule type" value="Genomic_DNA"/>
</dbReference>
<keyword evidence="5" id="KW-0165">Cleavage on pair of basic residues</keyword>
<dbReference type="GO" id="GO:0046872">
    <property type="term" value="F:metal ion binding"/>
    <property type="evidence" value="ECO:0007669"/>
    <property type="project" value="UniProtKB-KW"/>
</dbReference>
<feature type="binding site" evidence="13">
    <location>
        <position position="318"/>
    </location>
    <ligand>
        <name>Zn(2+)</name>
        <dbReference type="ChEBI" id="CHEBI:29105"/>
        <note>catalytic</note>
    </ligand>
</feature>
<sequence>MQMWPPTILALACLAAATPQAAPKPPSPSLDVKIERNNNTILTVTIRNTGPQDVRVLRPGSLLDSRPLRKVRVSYGGKELLFTGMSVYISMSDLDDSAFETLPAGSIYKSSLDIAESHDMSQSGTYGVKAAGTLWATVTDMEGLQTVPFESNALTLDIVAPPARLPPSLTKRGVNDYQGLPSKHLTLHQDAHSACTQRDLRAIMAAVHNCRNFVRRAKSAARCGGQSRMWYYFKSSNFKTRHYVKSALDEMGRICSQTCGEFPKVMCEHRTDQENCDPGTLALITRGETVIRFCPLFFRKPDRSSVRWADDQVSILLHELAHLCGFEHDYAYGKSVVHLAQNESVQNPDSYVGFARDATYLPEGDPACPDYPTRVA</sequence>
<dbReference type="InterPro" id="IPR024079">
    <property type="entry name" value="MetalloPept_cat_dom_sf"/>
</dbReference>
<evidence type="ECO:0000256" key="11">
    <source>
        <dbReference type="ARBA" id="ARBA00023145"/>
    </source>
</evidence>
<feature type="signal peptide" evidence="14">
    <location>
        <begin position="1"/>
        <end position="23"/>
    </location>
</feature>
<dbReference type="Gene3D" id="2.60.40.2970">
    <property type="match status" value="1"/>
</dbReference>
<evidence type="ECO:0000256" key="4">
    <source>
        <dbReference type="ARBA" id="ARBA00022670"/>
    </source>
</evidence>
<dbReference type="PANTHER" id="PTHR37016">
    <property type="match status" value="1"/>
</dbReference>
<accession>A0A179HG85</accession>
<keyword evidence="9 13" id="KW-0862">Zinc</keyword>
<evidence type="ECO:0000256" key="13">
    <source>
        <dbReference type="PIRSR" id="PIRSR601384-2"/>
    </source>
</evidence>
<evidence type="ECO:0000256" key="1">
    <source>
        <dbReference type="ARBA" id="ARBA00001187"/>
    </source>
</evidence>
<dbReference type="GO" id="GO:0006508">
    <property type="term" value="P:proteolysis"/>
    <property type="evidence" value="ECO:0007669"/>
    <property type="project" value="UniProtKB-KW"/>
</dbReference>
<evidence type="ECO:0000256" key="12">
    <source>
        <dbReference type="PIRSR" id="PIRSR601384-1"/>
    </source>
</evidence>
<dbReference type="KEGG" id="plj:28887954"/>
<proteinExistence type="inferred from homology"/>
<feature type="chain" id="PRO_5008103489" description="deuterolysin" evidence="14">
    <location>
        <begin position="24"/>
        <end position="376"/>
    </location>
</feature>
<evidence type="ECO:0000256" key="5">
    <source>
        <dbReference type="ARBA" id="ARBA00022685"/>
    </source>
</evidence>
<evidence type="ECO:0000256" key="2">
    <source>
        <dbReference type="ARBA" id="ARBA00010279"/>
    </source>
</evidence>
<dbReference type="Pfam" id="PF02102">
    <property type="entry name" value="Peptidase_M35"/>
    <property type="match status" value="1"/>
</dbReference>
<reference evidence="15 16" key="1">
    <citation type="submission" date="2016-02" db="EMBL/GenBank/DDBJ databases">
        <title>Biosynthesis of antibiotic leucinostatins and their inhibition on Phytophthora in bio-control Purpureocillium lilacinum.</title>
        <authorList>
            <person name="Wang G."/>
            <person name="Liu Z."/>
            <person name="Lin R."/>
            <person name="Li E."/>
            <person name="Mao Z."/>
            <person name="Ling J."/>
            <person name="Yin W."/>
            <person name="Xie B."/>
        </authorList>
    </citation>
    <scope>NUCLEOTIDE SEQUENCE [LARGE SCALE GENOMIC DNA]</scope>
    <source>
        <strain evidence="15">PLFJ-1</strain>
    </source>
</reference>
<evidence type="ECO:0000256" key="3">
    <source>
        <dbReference type="ARBA" id="ARBA00012431"/>
    </source>
</evidence>
<keyword evidence="4 15" id="KW-0645">Protease</keyword>
<evidence type="ECO:0000256" key="8">
    <source>
        <dbReference type="ARBA" id="ARBA00022801"/>
    </source>
</evidence>
<dbReference type="GeneID" id="28887954"/>
<keyword evidence="8" id="KW-0378">Hydrolase</keyword>
<keyword evidence="10 15" id="KW-0482">Metalloprotease</keyword>
<feature type="active site" evidence="12">
    <location>
        <position position="319"/>
    </location>
</feature>
<comment type="similarity">
    <text evidence="2">Belongs to the peptidase M35 family.</text>
</comment>
<evidence type="ECO:0000256" key="9">
    <source>
        <dbReference type="ARBA" id="ARBA00022833"/>
    </source>
</evidence>
<feature type="binding site" evidence="13">
    <location>
        <position position="322"/>
    </location>
    <ligand>
        <name>Zn(2+)</name>
        <dbReference type="ChEBI" id="CHEBI:29105"/>
        <note>catalytic</note>
    </ligand>
</feature>
<dbReference type="EC" id="3.4.24.39" evidence="3"/>
<gene>
    <name evidence="15" type="ORF">VFPFJ_05825</name>
</gene>
<comment type="cofactor">
    <cofactor evidence="13">
        <name>Zn(2+)</name>
        <dbReference type="ChEBI" id="CHEBI:29105"/>
    </cofactor>
    <text evidence="13">Binds 1 zinc ion per subunit.</text>
</comment>
<comment type="caution">
    <text evidence="15">The sequence shown here is derived from an EMBL/GenBank/DDBJ whole genome shotgun (WGS) entry which is preliminary data.</text>
</comment>
<dbReference type="Gene3D" id="3.40.390.10">
    <property type="entry name" value="Collagenase (Catalytic Domain)"/>
    <property type="match status" value="1"/>
</dbReference>
<evidence type="ECO:0000313" key="16">
    <source>
        <dbReference type="Proteomes" id="UP000078340"/>
    </source>
</evidence>
<dbReference type="Proteomes" id="UP000078340">
    <property type="component" value="Unassembled WGS sequence"/>
</dbReference>
<protein>
    <recommendedName>
        <fullName evidence="3">deuterolysin</fullName>
        <ecNumber evidence="3">3.4.24.39</ecNumber>
    </recommendedName>
</protein>
<keyword evidence="7 14" id="KW-0732">Signal</keyword>
<evidence type="ECO:0000313" key="15">
    <source>
        <dbReference type="EMBL" id="OAQ89416.1"/>
    </source>
</evidence>
<evidence type="ECO:0000256" key="14">
    <source>
        <dbReference type="SAM" id="SignalP"/>
    </source>
</evidence>
<evidence type="ECO:0000256" key="10">
    <source>
        <dbReference type="ARBA" id="ARBA00023049"/>
    </source>
</evidence>
<name>A0A179HG85_PURLI</name>